<name>A0A2W5TSD9_9BACT</name>
<evidence type="ECO:0000256" key="1">
    <source>
        <dbReference type="ARBA" id="ARBA00004328"/>
    </source>
</evidence>
<reference evidence="5 6" key="1">
    <citation type="submission" date="2017-08" db="EMBL/GenBank/DDBJ databases">
        <title>Infants hospitalized years apart are colonized by the same room-sourced microbial strains.</title>
        <authorList>
            <person name="Brooks B."/>
            <person name="Olm M.R."/>
            <person name="Firek B.A."/>
            <person name="Baker R."/>
            <person name="Thomas B.C."/>
            <person name="Morowitz M.J."/>
            <person name="Banfield J.F."/>
        </authorList>
    </citation>
    <scope>NUCLEOTIDE SEQUENCE [LARGE SCALE GENOMIC DNA]</scope>
    <source>
        <strain evidence="5">S2_003_000_R2_14</strain>
    </source>
</reference>
<dbReference type="Proteomes" id="UP000249061">
    <property type="component" value="Unassembled WGS sequence"/>
</dbReference>
<protein>
    <recommendedName>
        <fullName evidence="7">Phage tail protein</fullName>
    </recommendedName>
</protein>
<proteinExistence type="predicted"/>
<evidence type="ECO:0000256" key="4">
    <source>
        <dbReference type="SAM" id="Coils"/>
    </source>
</evidence>
<organism evidence="5 6">
    <name type="scientific">Archangium gephyra</name>
    <dbReference type="NCBI Taxonomy" id="48"/>
    <lineage>
        <taxon>Bacteria</taxon>
        <taxon>Pseudomonadati</taxon>
        <taxon>Myxococcota</taxon>
        <taxon>Myxococcia</taxon>
        <taxon>Myxococcales</taxon>
        <taxon>Cystobacterineae</taxon>
        <taxon>Archangiaceae</taxon>
        <taxon>Archangium</taxon>
    </lineage>
</organism>
<dbReference type="AlphaFoldDB" id="A0A2W5TSD9"/>
<keyword evidence="4" id="KW-0175">Coiled coil</keyword>
<feature type="coiled-coil region" evidence="4">
    <location>
        <begin position="509"/>
        <end position="543"/>
    </location>
</feature>
<keyword evidence="3" id="KW-0231">Viral genome packaging</keyword>
<evidence type="ECO:0000313" key="6">
    <source>
        <dbReference type="Proteomes" id="UP000249061"/>
    </source>
</evidence>
<dbReference type="Pfam" id="PF12236">
    <property type="entry name" value="Head-tail_con"/>
    <property type="match status" value="1"/>
</dbReference>
<gene>
    <name evidence="5" type="ORF">DI536_04205</name>
</gene>
<dbReference type="InterPro" id="IPR020991">
    <property type="entry name" value="Connector_podovirus"/>
</dbReference>
<accession>A0A2W5TSD9</accession>
<evidence type="ECO:0008006" key="7">
    <source>
        <dbReference type="Google" id="ProtNLM"/>
    </source>
</evidence>
<comment type="subcellular location">
    <subcellularLocation>
        <location evidence="1">Virion</location>
    </subcellularLocation>
</comment>
<evidence type="ECO:0000256" key="3">
    <source>
        <dbReference type="ARBA" id="ARBA00023219"/>
    </source>
</evidence>
<keyword evidence="2" id="KW-1188">Viral release from host cell</keyword>
<evidence type="ECO:0000256" key="2">
    <source>
        <dbReference type="ARBA" id="ARBA00022612"/>
    </source>
</evidence>
<evidence type="ECO:0000313" key="5">
    <source>
        <dbReference type="EMBL" id="PZR17522.1"/>
    </source>
</evidence>
<dbReference type="EMBL" id="QFQP01000002">
    <property type="protein sequence ID" value="PZR17522.1"/>
    <property type="molecule type" value="Genomic_DNA"/>
</dbReference>
<sequence length="564" mass="62671">MANAEDIETRKVLDERLAGLKKVRALQEPLWLDIAKHMHPRGYRDSAALKSETDADNSDKQDEIINSTPVDSVRVLTFGMMTGASNPARPWHRNTVRGEPELAEVGGVKIFLSKVERTEREVMAKSNVYGCFHRAYNDVGTFGTHACIMEFDEADVIRGYSLVLGTYVIDRDERGEVDTLIRELTLTVRQLVKLFGIENCSLAVKNLHKHKQFSERIIVRHAIFPNDDFDKNAIGPQGKAFASIWWEAEGAGDVGLLRRSGYDKFPVLAPQWERTGDDIYGHGPGHSALPDCKALQHLERRSAQLVDRIATPPMVGPTSARSQPFSLVPGAMNYVDGLGAAAGAVRPAYETNPAAITAVENSKRQHEDRVRRWFFAHLFLAITELEQRMTATEVQQRREERMQQLGAVLESLQKTLFDPFFELLFHYLLLSGRLPLPPREVQGRDLKVEYISSTAQAQKILGITALERVAAIVGQIATVRPDIIDKIDYDQLVDEVADAIGVPPAVVRSDDAVAKLREARAQAKAQQDQMMAANQNAEVAKKLSDAKLEDPNVLTTLLRAAGAA</sequence>
<comment type="caution">
    <text evidence="5">The sequence shown here is derived from an EMBL/GenBank/DDBJ whole genome shotgun (WGS) entry which is preliminary data.</text>
</comment>